<keyword evidence="2" id="KW-1185">Reference proteome</keyword>
<evidence type="ECO:0000313" key="1">
    <source>
        <dbReference type="EMBL" id="KIO06568.1"/>
    </source>
</evidence>
<reference evidence="2" key="2">
    <citation type="submission" date="2015-01" db="EMBL/GenBank/DDBJ databases">
        <title>Evolutionary Origins and Diversification of the Mycorrhizal Mutualists.</title>
        <authorList>
            <consortium name="DOE Joint Genome Institute"/>
            <consortium name="Mycorrhizal Genomics Consortium"/>
            <person name="Kohler A."/>
            <person name="Kuo A."/>
            <person name="Nagy L.G."/>
            <person name="Floudas D."/>
            <person name="Copeland A."/>
            <person name="Barry K.W."/>
            <person name="Cichocki N."/>
            <person name="Veneault-Fourrey C."/>
            <person name="LaButti K."/>
            <person name="Lindquist E.A."/>
            <person name="Lipzen A."/>
            <person name="Lundell T."/>
            <person name="Morin E."/>
            <person name="Murat C."/>
            <person name="Riley R."/>
            <person name="Ohm R."/>
            <person name="Sun H."/>
            <person name="Tunlid A."/>
            <person name="Henrissat B."/>
            <person name="Grigoriev I.V."/>
            <person name="Hibbett D.S."/>
            <person name="Martin F."/>
        </authorList>
    </citation>
    <scope>NUCLEOTIDE SEQUENCE [LARGE SCALE GENOMIC DNA]</scope>
    <source>
        <strain evidence="2">Marx 270</strain>
    </source>
</reference>
<name>A0A0C3JBU9_PISTI</name>
<gene>
    <name evidence="1" type="ORF">M404DRAFT_434382</name>
</gene>
<reference evidence="1 2" key="1">
    <citation type="submission" date="2014-04" db="EMBL/GenBank/DDBJ databases">
        <authorList>
            <consortium name="DOE Joint Genome Institute"/>
            <person name="Kuo A."/>
            <person name="Kohler A."/>
            <person name="Costa M.D."/>
            <person name="Nagy L.G."/>
            <person name="Floudas D."/>
            <person name="Copeland A."/>
            <person name="Barry K.W."/>
            <person name="Cichocki N."/>
            <person name="Veneault-Fourrey C."/>
            <person name="LaButti K."/>
            <person name="Lindquist E.A."/>
            <person name="Lipzen A."/>
            <person name="Lundell T."/>
            <person name="Morin E."/>
            <person name="Murat C."/>
            <person name="Sun H."/>
            <person name="Tunlid A."/>
            <person name="Henrissat B."/>
            <person name="Grigoriev I.V."/>
            <person name="Hibbett D.S."/>
            <person name="Martin F."/>
            <person name="Nordberg H.P."/>
            <person name="Cantor M.N."/>
            <person name="Hua S.X."/>
        </authorList>
    </citation>
    <scope>NUCLEOTIDE SEQUENCE [LARGE SCALE GENOMIC DNA]</scope>
    <source>
        <strain evidence="1 2">Marx 270</strain>
    </source>
</reference>
<dbReference type="Proteomes" id="UP000054217">
    <property type="component" value="Unassembled WGS sequence"/>
</dbReference>
<dbReference type="InParanoid" id="A0A0C3JBU9"/>
<dbReference type="EMBL" id="KN831962">
    <property type="protein sequence ID" value="KIO06568.1"/>
    <property type="molecule type" value="Genomic_DNA"/>
</dbReference>
<evidence type="ECO:0000313" key="2">
    <source>
        <dbReference type="Proteomes" id="UP000054217"/>
    </source>
</evidence>
<accession>A0A0C3JBU9</accession>
<organism evidence="1 2">
    <name type="scientific">Pisolithus tinctorius Marx 270</name>
    <dbReference type="NCBI Taxonomy" id="870435"/>
    <lineage>
        <taxon>Eukaryota</taxon>
        <taxon>Fungi</taxon>
        <taxon>Dikarya</taxon>
        <taxon>Basidiomycota</taxon>
        <taxon>Agaricomycotina</taxon>
        <taxon>Agaricomycetes</taxon>
        <taxon>Agaricomycetidae</taxon>
        <taxon>Boletales</taxon>
        <taxon>Sclerodermatineae</taxon>
        <taxon>Pisolithaceae</taxon>
        <taxon>Pisolithus</taxon>
    </lineage>
</organism>
<sequence>MFHFQSSNLAKQCQQWYCQSPQCHFQHHPLLQALNWTEPWNPPISATLCCCVFGIMHMSLLFDTHKCGDDHPRMWWLIYTCCFSYMLMDARLTRAHTNQVWNCLKIR</sequence>
<proteinExistence type="predicted"/>
<dbReference type="AlphaFoldDB" id="A0A0C3JBU9"/>
<dbReference type="HOGENOM" id="CLU_2211042_0_0_1"/>
<protein>
    <submittedName>
        <fullName evidence="1">Uncharacterized protein</fullName>
    </submittedName>
</protein>